<reference evidence="2" key="2">
    <citation type="submission" date="2025-08" db="UniProtKB">
        <authorList>
            <consortium name="RefSeq"/>
        </authorList>
    </citation>
    <scope>IDENTIFICATION</scope>
    <source>
        <tissue evidence="2">Leaf</tissue>
    </source>
</reference>
<gene>
    <name evidence="2" type="primary">LOC142176131</name>
</gene>
<name>A0AC58TQ02_TOBAC</name>
<reference evidence="1" key="1">
    <citation type="journal article" date="2014" name="Nat. Commun.">
        <title>The tobacco genome sequence and its comparison with those of tomato and potato.</title>
        <authorList>
            <person name="Sierro N."/>
            <person name="Battey J.N."/>
            <person name="Ouadi S."/>
            <person name="Bakaher N."/>
            <person name="Bovet L."/>
            <person name="Willig A."/>
            <person name="Goepfert S."/>
            <person name="Peitsch M.C."/>
            <person name="Ivanov N.V."/>
        </authorList>
    </citation>
    <scope>NUCLEOTIDE SEQUENCE [LARGE SCALE GENOMIC DNA]</scope>
</reference>
<dbReference type="Proteomes" id="UP000790787">
    <property type="component" value="Chromosome 22"/>
</dbReference>
<sequence>MDSCKYMDTPIARGETLSLVMFSKNENEKEDMSRVPYSSAVGSLMYAMMYTRSDICYVICLVSRYQSNPGREHQKVLKRIFRYLKGTTEYSLCNSGNDLYLRGYTDADWASDRNDRKSTFGYTFLLNSGAISWKRKKQTCTALSTMEAEFVACAPTVQEAIWLKRFFEHLDITQNSQGPMTLYCDSQAAIAYIKDPNYHSKTKYIDIKYNFVRDMVAIGEINLQYIPTRNMIVDSFTKTISRDMFEKHVMALGLRMV</sequence>
<keyword evidence="1" id="KW-1185">Reference proteome</keyword>
<dbReference type="RefSeq" id="XP_075099307.1">
    <property type="nucleotide sequence ID" value="XM_075243206.1"/>
</dbReference>
<organism evidence="1 2">
    <name type="scientific">Nicotiana tabacum</name>
    <name type="common">Common tobacco</name>
    <dbReference type="NCBI Taxonomy" id="4097"/>
    <lineage>
        <taxon>Eukaryota</taxon>
        <taxon>Viridiplantae</taxon>
        <taxon>Streptophyta</taxon>
        <taxon>Embryophyta</taxon>
        <taxon>Tracheophyta</taxon>
        <taxon>Spermatophyta</taxon>
        <taxon>Magnoliopsida</taxon>
        <taxon>eudicotyledons</taxon>
        <taxon>Gunneridae</taxon>
        <taxon>Pentapetalae</taxon>
        <taxon>asterids</taxon>
        <taxon>lamiids</taxon>
        <taxon>Solanales</taxon>
        <taxon>Solanaceae</taxon>
        <taxon>Nicotianoideae</taxon>
        <taxon>Nicotianeae</taxon>
        <taxon>Nicotiana</taxon>
    </lineage>
</organism>
<accession>A0AC58TQ02</accession>
<evidence type="ECO:0000313" key="2">
    <source>
        <dbReference type="RefSeq" id="XP_075099307.1"/>
    </source>
</evidence>
<protein>
    <submittedName>
        <fullName evidence="2">Secreted RxLR effector protein 161-like</fullName>
    </submittedName>
</protein>
<evidence type="ECO:0000313" key="1">
    <source>
        <dbReference type="Proteomes" id="UP000790787"/>
    </source>
</evidence>
<proteinExistence type="predicted"/>